<dbReference type="EMBL" id="GBRH01202734">
    <property type="protein sequence ID" value="JAD95161.1"/>
    <property type="molecule type" value="Transcribed_RNA"/>
</dbReference>
<evidence type="ECO:0000313" key="1">
    <source>
        <dbReference type="EMBL" id="JAD95161.1"/>
    </source>
</evidence>
<proteinExistence type="predicted"/>
<organism evidence="1">
    <name type="scientific">Arundo donax</name>
    <name type="common">Giant reed</name>
    <name type="synonym">Donax arundinaceus</name>
    <dbReference type="NCBI Taxonomy" id="35708"/>
    <lineage>
        <taxon>Eukaryota</taxon>
        <taxon>Viridiplantae</taxon>
        <taxon>Streptophyta</taxon>
        <taxon>Embryophyta</taxon>
        <taxon>Tracheophyta</taxon>
        <taxon>Spermatophyta</taxon>
        <taxon>Magnoliopsida</taxon>
        <taxon>Liliopsida</taxon>
        <taxon>Poales</taxon>
        <taxon>Poaceae</taxon>
        <taxon>PACMAD clade</taxon>
        <taxon>Arundinoideae</taxon>
        <taxon>Arundineae</taxon>
        <taxon>Arundo</taxon>
    </lineage>
</organism>
<accession>A0A0A9E526</accession>
<sequence>MTLSHFSSKIFTASVNSTSGGIAPVDSMVKMKWSLTRLCSIFWPVGPMTHSLQSVHALGLATTALFPPFPRSSMSKTLTGHFFTSSSAASPSITSSLLIATSGSILYQAVATGDHLA</sequence>
<protein>
    <submittedName>
        <fullName evidence="1">Si946076e12</fullName>
    </submittedName>
</protein>
<reference evidence="1" key="1">
    <citation type="submission" date="2014-09" db="EMBL/GenBank/DDBJ databases">
        <authorList>
            <person name="Magalhaes I.L.F."/>
            <person name="Oliveira U."/>
            <person name="Santos F.R."/>
            <person name="Vidigal T.H.D.A."/>
            <person name="Brescovit A.D."/>
            <person name="Santos A.J."/>
        </authorList>
    </citation>
    <scope>NUCLEOTIDE SEQUENCE</scope>
    <source>
        <tissue evidence="1">Shoot tissue taken approximately 20 cm above the soil surface</tissue>
    </source>
</reference>
<name>A0A0A9E526_ARUDO</name>
<dbReference type="AlphaFoldDB" id="A0A0A9E526"/>
<reference evidence="1" key="2">
    <citation type="journal article" date="2015" name="Data Brief">
        <title>Shoot transcriptome of the giant reed, Arundo donax.</title>
        <authorList>
            <person name="Barrero R.A."/>
            <person name="Guerrero F.D."/>
            <person name="Moolhuijzen P."/>
            <person name="Goolsby J.A."/>
            <person name="Tidwell J."/>
            <person name="Bellgard S.E."/>
            <person name="Bellgard M.I."/>
        </authorList>
    </citation>
    <scope>NUCLEOTIDE SEQUENCE</scope>
    <source>
        <tissue evidence="1">Shoot tissue taken approximately 20 cm above the soil surface</tissue>
    </source>
</reference>